<accession>W2RP09</accession>
<sequence>MLSPVTTAPDKALRQSEQMPKPEDVFEDEAMTVLPLTPVPTDLGCALTDHAFLISRRDYLDSPSCPDNGIWSFLGKQGFVWGPYQPGTCFNLAAMAVSLAAYGIRENRPDVMEQGRRKYADALMETRAELCSPVVEPTDELLMTCLLLSAYEVSRIVNAWFIDIDHPQDQVCNFDSNIDTYKTFSEGSRHQEGAMALLRMRTLSPVKNDRSLLIDKYIRRQLLRSNLYRALPLPEWLEDGSLFGEVGHELELDRHLIQTINIRHDVLSLFKHIKSMSASDSHRVTSALFRSIRDCRDCDIALQAWSTTAPPEYDYQTIKIDIPPYKPKRENIFYSTTSHAYNDRMCAISWNRYRGARLVVNGLLHRAIVCAITIAHPDQTLGSISLPGYIDNKETILGLVDDICASVPYHFGATKATIPSYELDEDTATRIYPLACPLLLASGALFVPGDQREWIKMILGLIGRITDSTLLMAATKLDLQDQSCLLKYDAKPEKGPTP</sequence>
<evidence type="ECO:0000313" key="2">
    <source>
        <dbReference type="EMBL" id="ETN38060.1"/>
    </source>
</evidence>
<dbReference type="Proteomes" id="UP000030752">
    <property type="component" value="Unassembled WGS sequence"/>
</dbReference>
<protein>
    <recommendedName>
        <fullName evidence="4">Transcription factor domain-containing protein</fullName>
    </recommendedName>
</protein>
<dbReference type="VEuPathDB" id="FungiDB:HMPREF1541_07684"/>
<dbReference type="OrthoDB" id="2991872at2759"/>
<reference evidence="2 3" key="1">
    <citation type="submission" date="2013-03" db="EMBL/GenBank/DDBJ databases">
        <title>The Genome Sequence of Phialophora europaea CBS 101466.</title>
        <authorList>
            <consortium name="The Broad Institute Genomics Platform"/>
            <person name="Cuomo C."/>
            <person name="de Hoog S."/>
            <person name="Gorbushina A."/>
            <person name="Walker B."/>
            <person name="Young S.K."/>
            <person name="Zeng Q."/>
            <person name="Gargeya S."/>
            <person name="Fitzgerald M."/>
            <person name="Haas B."/>
            <person name="Abouelleil A."/>
            <person name="Allen A.W."/>
            <person name="Alvarado L."/>
            <person name="Arachchi H.M."/>
            <person name="Berlin A.M."/>
            <person name="Chapman S.B."/>
            <person name="Gainer-Dewar J."/>
            <person name="Goldberg J."/>
            <person name="Griggs A."/>
            <person name="Gujja S."/>
            <person name="Hansen M."/>
            <person name="Howarth C."/>
            <person name="Imamovic A."/>
            <person name="Ireland A."/>
            <person name="Larimer J."/>
            <person name="McCowan C."/>
            <person name="Murphy C."/>
            <person name="Pearson M."/>
            <person name="Poon T.W."/>
            <person name="Priest M."/>
            <person name="Roberts A."/>
            <person name="Saif S."/>
            <person name="Shea T."/>
            <person name="Sisk P."/>
            <person name="Sykes S."/>
            <person name="Wortman J."/>
            <person name="Nusbaum C."/>
            <person name="Birren B."/>
        </authorList>
    </citation>
    <scope>NUCLEOTIDE SEQUENCE [LARGE SCALE GENOMIC DNA]</scope>
    <source>
        <strain evidence="2 3">CBS 101466</strain>
    </source>
</reference>
<evidence type="ECO:0008006" key="4">
    <source>
        <dbReference type="Google" id="ProtNLM"/>
    </source>
</evidence>
<dbReference type="HOGENOM" id="CLU_042813_0_0_1"/>
<evidence type="ECO:0000313" key="3">
    <source>
        <dbReference type="Proteomes" id="UP000030752"/>
    </source>
</evidence>
<dbReference type="InParanoid" id="W2RP09"/>
<dbReference type="AlphaFoldDB" id="W2RP09"/>
<name>W2RP09_CYPE1</name>
<dbReference type="InterPro" id="IPR053175">
    <property type="entry name" value="DHMBA_Reg_Transcription_Factor"/>
</dbReference>
<keyword evidence="3" id="KW-1185">Reference proteome</keyword>
<gene>
    <name evidence="2" type="ORF">HMPREF1541_07684</name>
</gene>
<dbReference type="STRING" id="1220924.W2RP09"/>
<dbReference type="eggNOG" id="ENOG502SQ1D">
    <property type="taxonomic scope" value="Eukaryota"/>
</dbReference>
<dbReference type="RefSeq" id="XP_008720229.1">
    <property type="nucleotide sequence ID" value="XM_008722007.1"/>
</dbReference>
<dbReference type="EMBL" id="KB822723">
    <property type="protein sequence ID" value="ETN38060.1"/>
    <property type="molecule type" value="Genomic_DNA"/>
</dbReference>
<dbReference type="PANTHER" id="PTHR38791">
    <property type="entry name" value="ZN(II)2CYS6 TRANSCRIPTION FACTOR (EUROFUNG)-RELATED-RELATED"/>
    <property type="match status" value="1"/>
</dbReference>
<feature type="region of interest" description="Disordered" evidence="1">
    <location>
        <begin position="1"/>
        <end position="22"/>
    </location>
</feature>
<evidence type="ECO:0000256" key="1">
    <source>
        <dbReference type="SAM" id="MobiDB-lite"/>
    </source>
</evidence>
<proteinExistence type="predicted"/>
<dbReference type="GeneID" id="19975023"/>
<organism evidence="2 3">
    <name type="scientific">Cyphellophora europaea (strain CBS 101466)</name>
    <name type="common">Phialophora europaea</name>
    <dbReference type="NCBI Taxonomy" id="1220924"/>
    <lineage>
        <taxon>Eukaryota</taxon>
        <taxon>Fungi</taxon>
        <taxon>Dikarya</taxon>
        <taxon>Ascomycota</taxon>
        <taxon>Pezizomycotina</taxon>
        <taxon>Eurotiomycetes</taxon>
        <taxon>Chaetothyriomycetidae</taxon>
        <taxon>Chaetothyriales</taxon>
        <taxon>Cyphellophoraceae</taxon>
        <taxon>Cyphellophora</taxon>
    </lineage>
</organism>